<dbReference type="InterPro" id="IPR008250">
    <property type="entry name" value="ATPase_P-typ_transduc_dom_A_sf"/>
</dbReference>
<dbReference type="STRING" id="360412.LARV_00824"/>
<keyword evidence="4 13" id="KW-0812">Transmembrane</keyword>
<evidence type="ECO:0000313" key="16">
    <source>
        <dbReference type="Proteomes" id="UP000055060"/>
    </source>
</evidence>
<dbReference type="Gene3D" id="3.40.50.1000">
    <property type="entry name" value="HAD superfamily/HAD-like"/>
    <property type="match status" value="1"/>
</dbReference>
<reference evidence="15" key="1">
    <citation type="submission" date="2015-07" db="EMBL/GenBank/DDBJ databases">
        <title>Draft Genome Sequences of Anaerolinea thermolimosa IMO-1, Bellilinea caldifistulae GOMI-1, Leptolinea tardivitalis YMTK-2, Levilinea saccharolytica KIBI-1,Longilinea arvoryzae KOME-1, Previously Described as Members of the Anaerolineaceae (Chloroflexi).</title>
        <authorList>
            <person name="Sekiguchi Y."/>
            <person name="Ohashi A."/>
            <person name="Matsuura N."/>
            <person name="Tourlousse M.D."/>
        </authorList>
    </citation>
    <scope>NUCLEOTIDE SEQUENCE [LARGE SCALE GENOMIC DNA]</scope>
    <source>
        <strain evidence="15">KOME-1</strain>
    </source>
</reference>
<dbReference type="SFLD" id="SFLDF00027">
    <property type="entry name" value="p-type_atpase"/>
    <property type="match status" value="1"/>
</dbReference>
<dbReference type="SUPFAM" id="SSF81660">
    <property type="entry name" value="Metal cation-transporting ATPase, ATP-binding domain N"/>
    <property type="match status" value="1"/>
</dbReference>
<dbReference type="GO" id="GO:0005524">
    <property type="term" value="F:ATP binding"/>
    <property type="evidence" value="ECO:0007669"/>
    <property type="project" value="UniProtKB-KW"/>
</dbReference>
<keyword evidence="10 13" id="KW-1133">Transmembrane helix</keyword>
<evidence type="ECO:0000256" key="12">
    <source>
        <dbReference type="ARBA" id="ARBA00048694"/>
    </source>
</evidence>
<dbReference type="InterPro" id="IPR023214">
    <property type="entry name" value="HAD_sf"/>
</dbReference>
<feature type="transmembrane region" description="Helical" evidence="13">
    <location>
        <begin position="746"/>
        <end position="769"/>
    </location>
</feature>
<comment type="catalytic activity">
    <reaction evidence="12">
        <text>Ca(2+)(in) + ATP + H2O = Ca(2+)(out) + ADP + phosphate + H(+)</text>
        <dbReference type="Rhea" id="RHEA:18105"/>
        <dbReference type="ChEBI" id="CHEBI:15377"/>
        <dbReference type="ChEBI" id="CHEBI:15378"/>
        <dbReference type="ChEBI" id="CHEBI:29108"/>
        <dbReference type="ChEBI" id="CHEBI:30616"/>
        <dbReference type="ChEBI" id="CHEBI:43474"/>
        <dbReference type="ChEBI" id="CHEBI:456216"/>
        <dbReference type="EC" id="7.2.2.10"/>
    </reaction>
</comment>
<dbReference type="RefSeq" id="WP_075072443.1">
    <property type="nucleotide sequence ID" value="NZ_DF967972.1"/>
</dbReference>
<evidence type="ECO:0000256" key="6">
    <source>
        <dbReference type="ARBA" id="ARBA00022741"/>
    </source>
</evidence>
<dbReference type="InterPro" id="IPR018303">
    <property type="entry name" value="ATPase_P-typ_P_site"/>
</dbReference>
<dbReference type="Pfam" id="PF00122">
    <property type="entry name" value="E1-E2_ATPase"/>
    <property type="match status" value="1"/>
</dbReference>
<dbReference type="SMART" id="SM00831">
    <property type="entry name" value="Cation_ATPase_N"/>
    <property type="match status" value="1"/>
</dbReference>
<keyword evidence="7" id="KW-0067">ATP-binding</keyword>
<dbReference type="InterPro" id="IPR044492">
    <property type="entry name" value="P_typ_ATPase_HD_dom"/>
</dbReference>
<dbReference type="GO" id="GO:0140352">
    <property type="term" value="P:export from cell"/>
    <property type="evidence" value="ECO:0007669"/>
    <property type="project" value="UniProtKB-ARBA"/>
</dbReference>
<evidence type="ECO:0000313" key="15">
    <source>
        <dbReference type="EMBL" id="GAP13082.1"/>
    </source>
</evidence>
<keyword evidence="8" id="KW-0460">Magnesium</keyword>
<dbReference type="GO" id="GO:0005388">
    <property type="term" value="F:P-type calcium transporter activity"/>
    <property type="evidence" value="ECO:0007669"/>
    <property type="project" value="UniProtKB-EC"/>
</dbReference>
<dbReference type="NCBIfam" id="TIGR01494">
    <property type="entry name" value="ATPase_P-type"/>
    <property type="match status" value="3"/>
</dbReference>
<dbReference type="InterPro" id="IPR001757">
    <property type="entry name" value="P_typ_ATPase"/>
</dbReference>
<evidence type="ECO:0000256" key="2">
    <source>
        <dbReference type="ARBA" id="ARBA00005675"/>
    </source>
</evidence>
<comment type="subcellular location">
    <subcellularLocation>
        <location evidence="1">Cell membrane</location>
        <topology evidence="1">Multi-pass membrane protein</topology>
    </subcellularLocation>
</comment>
<dbReference type="InterPro" id="IPR023299">
    <property type="entry name" value="ATPase_P-typ_cyto_dom_N"/>
</dbReference>
<dbReference type="InterPro" id="IPR023298">
    <property type="entry name" value="ATPase_P-typ_TM_dom_sf"/>
</dbReference>
<sequence>MTQAAKEALVPAASDVEVTWHAMSTDEVLEKLQTPLQDGLSSEEAARRLAKFGPNQLVEAPRPSFLSLVFDQLKSLVIILLIVASIISALLGETVDAIAIISIVILNAVLGVIQESRAEQALAALKKLAAPEAQVLRDGHRTSVPARDLVPGDVVFLEAGNFIPADVRLLEAINLKVEEAALTGESTAVQKNAAAVLLPDAPLGDRKNTVFMGTVVSYGRGHGVVASTGMHTQLGLIATMLQTVEAEETPLQRRLDELGRILVWGSLAICGLVFVVGFIRAIGSLGGFNQLFTEAGLQAVVDMFMIAVSLAIAAVPEGLPAVVTISLALGMQEMVRRHALIRRLSSVETLGSATVICSDKTGTLTQNAMTVTRLWVDGYFIDISGTGYKPEGEFFYNGKKIDLHDYPGALTTLWVGTLNNDAMLDQLTSESGEISHRIVGDPTEGSILVAAAKAGLLTEAMHSAFPRSGEIPFDSVRKRMVTVHSLVDPRMEIAPSAVAGRTEQYAIAVKGAPDVVLGLCTHYLDISDKTVKPLDEAARQRILAANDELTKDALRVLGMAYRVITAMPEQADNDELEKDLIYAGLVGMIDPARPEVKPALVEARGAGIRTIMITGDYPNTARAIAQSISLLRPGHNVLTGAQLNEMSDADLNEAVKTTDVFARVSPEHKMRIVDALRSNNEVVAMTGDGVNDAPAIKRADIGVAMGITGTDVAKETADMVLTDDNYATIVSAVEQGRIIYANIRKFVFFLLSSNVAEIMVIFLATLAGLPTPLTAIQLLWLNLLTDGAPALALAMEKGDPDVMEQKPRAKSEPIINKTMGSGIIVQTIMQTSAVLLAFCTGLIWELAAEGLPVPSGLAGLGYLLQHGDWNLVDGGVRTAETMAFMTLSLCELFRAYTVRSERVSLFKLGFFSNKWMQYAVGASIGLLLLVVCVPFLQNVFDTHFPTLREWVMVIGLSLLPAIAEEITKYFHRRAEAKAKAQAVAD</sequence>
<dbReference type="InterPro" id="IPR006068">
    <property type="entry name" value="ATPase_P-typ_cation-transptr_C"/>
</dbReference>
<evidence type="ECO:0000256" key="8">
    <source>
        <dbReference type="ARBA" id="ARBA00022842"/>
    </source>
</evidence>
<dbReference type="InterPro" id="IPR036412">
    <property type="entry name" value="HAD-like_sf"/>
</dbReference>
<evidence type="ECO:0000256" key="10">
    <source>
        <dbReference type="ARBA" id="ARBA00022989"/>
    </source>
</evidence>
<feature type="transmembrane region" description="Helical" evidence="13">
    <location>
        <begin position="775"/>
        <end position="794"/>
    </location>
</feature>
<dbReference type="Proteomes" id="UP000055060">
    <property type="component" value="Unassembled WGS sequence"/>
</dbReference>
<dbReference type="Pfam" id="PF00689">
    <property type="entry name" value="Cation_ATPase_C"/>
    <property type="match status" value="1"/>
</dbReference>
<dbReference type="Gene3D" id="1.20.1110.10">
    <property type="entry name" value="Calcium-transporting ATPase, transmembrane domain"/>
    <property type="match status" value="1"/>
</dbReference>
<dbReference type="PROSITE" id="PS00154">
    <property type="entry name" value="ATPASE_E1_E2"/>
    <property type="match status" value="1"/>
</dbReference>
<evidence type="ECO:0000256" key="7">
    <source>
        <dbReference type="ARBA" id="ARBA00022840"/>
    </source>
</evidence>
<keyword evidence="16" id="KW-1185">Reference proteome</keyword>
<dbReference type="FunFam" id="1.20.1110.10:FF:000065">
    <property type="entry name" value="Sarcoplasmic/endoplasmic reticulum calcium ATPase 1"/>
    <property type="match status" value="1"/>
</dbReference>
<keyword evidence="9" id="KW-1278">Translocase</keyword>
<dbReference type="InterPro" id="IPR004014">
    <property type="entry name" value="ATPase_P-typ_cation-transptr_N"/>
</dbReference>
<dbReference type="GO" id="GO:0005886">
    <property type="term" value="C:plasma membrane"/>
    <property type="evidence" value="ECO:0007669"/>
    <property type="project" value="UniProtKB-SubCell"/>
</dbReference>
<feature type="transmembrane region" description="Helical" evidence="13">
    <location>
        <begin position="918"/>
        <end position="940"/>
    </location>
</feature>
<keyword evidence="11 13" id="KW-0472">Membrane</keyword>
<dbReference type="OrthoDB" id="9760364at2"/>
<dbReference type="PRINTS" id="PR00119">
    <property type="entry name" value="CATATPASE"/>
</dbReference>
<feature type="transmembrane region" description="Helical" evidence="13">
    <location>
        <begin position="261"/>
        <end position="283"/>
    </location>
</feature>
<accession>A0A0S7BHR2</accession>
<feature type="transmembrane region" description="Helical" evidence="13">
    <location>
        <begin position="97"/>
        <end position="113"/>
    </location>
</feature>
<dbReference type="PANTHER" id="PTHR24093">
    <property type="entry name" value="CATION TRANSPORTING ATPASE"/>
    <property type="match status" value="1"/>
</dbReference>
<name>A0A0S7BHR2_9CHLR</name>
<dbReference type="Gene3D" id="2.70.150.10">
    <property type="entry name" value="Calcium-transporting ATPase, cytoplasmic transduction domain A"/>
    <property type="match status" value="1"/>
</dbReference>
<dbReference type="SFLD" id="SFLDG00002">
    <property type="entry name" value="C1.7:_P-type_atpase_like"/>
    <property type="match status" value="1"/>
</dbReference>
<feature type="transmembrane region" description="Helical" evidence="13">
    <location>
        <begin position="73"/>
        <end position="91"/>
    </location>
</feature>
<dbReference type="Pfam" id="PF00690">
    <property type="entry name" value="Cation_ATPase_N"/>
    <property type="match status" value="1"/>
</dbReference>
<dbReference type="SUPFAM" id="SSF81665">
    <property type="entry name" value="Calcium ATPase, transmembrane domain M"/>
    <property type="match status" value="1"/>
</dbReference>
<keyword evidence="6" id="KW-0547">Nucleotide-binding</keyword>
<evidence type="ECO:0000256" key="5">
    <source>
        <dbReference type="ARBA" id="ARBA00022723"/>
    </source>
</evidence>
<comment type="similarity">
    <text evidence="2">Belongs to the cation transport ATPase (P-type) (TC 3.A.3) family. Type IIA subfamily.</text>
</comment>
<evidence type="ECO:0000256" key="3">
    <source>
        <dbReference type="ARBA" id="ARBA00022475"/>
    </source>
</evidence>
<dbReference type="Pfam" id="PF13246">
    <property type="entry name" value="Cation_ATPase"/>
    <property type="match status" value="1"/>
</dbReference>
<dbReference type="EMBL" id="DF967972">
    <property type="protein sequence ID" value="GAP13082.1"/>
    <property type="molecule type" value="Genomic_DNA"/>
</dbReference>
<keyword evidence="3" id="KW-1003">Cell membrane</keyword>
<dbReference type="SUPFAM" id="SSF81653">
    <property type="entry name" value="Calcium ATPase, transduction domain A"/>
    <property type="match status" value="1"/>
</dbReference>
<proteinExistence type="inferred from homology"/>
<dbReference type="GO" id="GO:0016887">
    <property type="term" value="F:ATP hydrolysis activity"/>
    <property type="evidence" value="ECO:0007669"/>
    <property type="project" value="InterPro"/>
</dbReference>
<feature type="transmembrane region" description="Helical" evidence="13">
    <location>
        <begin position="303"/>
        <end position="329"/>
    </location>
</feature>
<evidence type="ECO:0000256" key="9">
    <source>
        <dbReference type="ARBA" id="ARBA00022967"/>
    </source>
</evidence>
<dbReference type="SUPFAM" id="SSF56784">
    <property type="entry name" value="HAD-like"/>
    <property type="match status" value="1"/>
</dbReference>
<feature type="transmembrane region" description="Helical" evidence="13">
    <location>
        <begin position="814"/>
        <end position="844"/>
    </location>
</feature>
<dbReference type="SFLD" id="SFLDS00003">
    <property type="entry name" value="Haloacid_Dehalogenase"/>
    <property type="match status" value="1"/>
</dbReference>
<dbReference type="AlphaFoldDB" id="A0A0S7BHR2"/>
<dbReference type="PRINTS" id="PR00120">
    <property type="entry name" value="HATPASE"/>
</dbReference>
<evidence type="ECO:0000256" key="11">
    <source>
        <dbReference type="ARBA" id="ARBA00023136"/>
    </source>
</evidence>
<dbReference type="FunFam" id="3.40.50.1000:FF:000028">
    <property type="entry name" value="Calcium-transporting P-type ATPase, putative"/>
    <property type="match status" value="1"/>
</dbReference>
<dbReference type="PANTHER" id="PTHR24093:SF506">
    <property type="entry name" value="CATION-TRANSPORTING ATPASE PMA1"/>
    <property type="match status" value="1"/>
</dbReference>
<dbReference type="FunFam" id="2.70.150.10:FF:000016">
    <property type="entry name" value="Calcium-transporting P-type ATPase putative"/>
    <property type="match status" value="1"/>
</dbReference>
<dbReference type="FunFam" id="3.40.50.1000:FF:000001">
    <property type="entry name" value="Phospholipid-transporting ATPase IC"/>
    <property type="match status" value="1"/>
</dbReference>
<evidence type="ECO:0000256" key="4">
    <source>
        <dbReference type="ARBA" id="ARBA00022692"/>
    </source>
</evidence>
<evidence type="ECO:0000259" key="14">
    <source>
        <dbReference type="SMART" id="SM00831"/>
    </source>
</evidence>
<gene>
    <name evidence="15" type="ORF">LARV_00824</name>
</gene>
<keyword evidence="5" id="KW-0479">Metal-binding</keyword>
<evidence type="ECO:0000256" key="13">
    <source>
        <dbReference type="SAM" id="Phobius"/>
    </source>
</evidence>
<protein>
    <submittedName>
        <fullName evidence="15">ATPase, P-type (Transporting), HAD superfamily, subfamily IC</fullName>
    </submittedName>
</protein>
<dbReference type="GO" id="GO:0046872">
    <property type="term" value="F:metal ion binding"/>
    <property type="evidence" value="ECO:0007669"/>
    <property type="project" value="UniProtKB-KW"/>
</dbReference>
<evidence type="ECO:0000256" key="1">
    <source>
        <dbReference type="ARBA" id="ARBA00004651"/>
    </source>
</evidence>
<feature type="domain" description="Cation-transporting P-type ATPase N-terminal" evidence="14">
    <location>
        <begin position="19"/>
        <end position="93"/>
    </location>
</feature>
<organism evidence="15">
    <name type="scientific">Longilinea arvoryzae</name>
    <dbReference type="NCBI Taxonomy" id="360412"/>
    <lineage>
        <taxon>Bacteria</taxon>
        <taxon>Bacillati</taxon>
        <taxon>Chloroflexota</taxon>
        <taxon>Anaerolineae</taxon>
        <taxon>Anaerolineales</taxon>
        <taxon>Anaerolineaceae</taxon>
        <taxon>Longilinea</taxon>
    </lineage>
</organism>
<dbReference type="InterPro" id="IPR059000">
    <property type="entry name" value="ATPase_P-type_domA"/>
</dbReference>
<dbReference type="Gene3D" id="3.40.1110.10">
    <property type="entry name" value="Calcium-transporting ATPase, cytoplasmic domain N"/>
    <property type="match status" value="1"/>
</dbReference>